<name>A0A1E5PHA9_9ACTN</name>
<accession>A0A1E5PHA9</accession>
<sequence>MTWAGKRAVDARTRGLWAKGNDSTRWSRCGDAWDALVITPIGLGLAALDRMGADVRRGYPVLADHIRDRLYVMVPADTGHTAQGPGMRVLSRDQQLLLPCTEHGTAASHWISAPRDSAPPLLPADDLALALREVCRLKG</sequence>
<evidence type="ECO:0008006" key="3">
    <source>
        <dbReference type="Google" id="ProtNLM"/>
    </source>
</evidence>
<dbReference type="EMBL" id="MEHJ01000001">
    <property type="protein sequence ID" value="OEJ28950.1"/>
    <property type="molecule type" value="Genomic_DNA"/>
</dbReference>
<organism evidence="1 2">
    <name type="scientific">Streptomyces agglomeratus</name>
    <dbReference type="NCBI Taxonomy" id="285458"/>
    <lineage>
        <taxon>Bacteria</taxon>
        <taxon>Bacillati</taxon>
        <taxon>Actinomycetota</taxon>
        <taxon>Actinomycetes</taxon>
        <taxon>Kitasatosporales</taxon>
        <taxon>Streptomycetaceae</taxon>
        <taxon>Streptomyces</taxon>
    </lineage>
</organism>
<keyword evidence="2" id="KW-1185">Reference proteome</keyword>
<protein>
    <recommendedName>
        <fullName evidence="3">DNA primase/polymerase bifunctional N-terminal domain-containing protein</fullName>
    </recommendedName>
</protein>
<comment type="caution">
    <text evidence="1">The sequence shown here is derived from an EMBL/GenBank/DDBJ whole genome shotgun (WGS) entry which is preliminary data.</text>
</comment>
<reference evidence="1 2" key="1">
    <citation type="submission" date="2016-08" db="EMBL/GenBank/DDBJ databases">
        <title>Complete genome sequence of Streptomyces agglomeratus strain 6-3-2, a novel anti-MRSA actinomycete isolated from Wuli of Tebit, China.</title>
        <authorList>
            <person name="Chen X."/>
        </authorList>
    </citation>
    <scope>NUCLEOTIDE SEQUENCE [LARGE SCALE GENOMIC DNA]</scope>
    <source>
        <strain evidence="1 2">6-3-2</strain>
    </source>
</reference>
<evidence type="ECO:0000313" key="2">
    <source>
        <dbReference type="Proteomes" id="UP000095759"/>
    </source>
</evidence>
<evidence type="ECO:0000313" key="1">
    <source>
        <dbReference type="EMBL" id="OEJ28950.1"/>
    </source>
</evidence>
<dbReference type="AlphaFoldDB" id="A0A1E5PHA9"/>
<dbReference type="Proteomes" id="UP000095759">
    <property type="component" value="Unassembled WGS sequence"/>
</dbReference>
<proteinExistence type="predicted"/>
<gene>
    <name evidence="1" type="ORF">AS594_35550</name>
</gene>